<evidence type="ECO:0000313" key="2">
    <source>
        <dbReference type="Proteomes" id="UP001153269"/>
    </source>
</evidence>
<name>A0A9N7Z3Z1_PLEPL</name>
<proteinExistence type="predicted"/>
<gene>
    <name evidence="1" type="ORF">PLEPLA_LOCUS36857</name>
</gene>
<keyword evidence="2" id="KW-1185">Reference proteome</keyword>
<sequence>MSKMQVTYFHGRHLNPITSLVFRSGSDAPCRSTPSPRWDSLCRGVKEEIPGSSTSHSLVSHYEPGRWFDLTRWLGAPVPITGGRDTRSGPFLGPCNLLRLLPPLGATSHTQCHEWQDGL</sequence>
<reference evidence="1" key="1">
    <citation type="submission" date="2020-03" db="EMBL/GenBank/DDBJ databases">
        <authorList>
            <person name="Weist P."/>
        </authorList>
    </citation>
    <scope>NUCLEOTIDE SEQUENCE</scope>
</reference>
<organism evidence="1 2">
    <name type="scientific">Pleuronectes platessa</name>
    <name type="common">European plaice</name>
    <dbReference type="NCBI Taxonomy" id="8262"/>
    <lineage>
        <taxon>Eukaryota</taxon>
        <taxon>Metazoa</taxon>
        <taxon>Chordata</taxon>
        <taxon>Craniata</taxon>
        <taxon>Vertebrata</taxon>
        <taxon>Euteleostomi</taxon>
        <taxon>Actinopterygii</taxon>
        <taxon>Neopterygii</taxon>
        <taxon>Teleostei</taxon>
        <taxon>Neoteleostei</taxon>
        <taxon>Acanthomorphata</taxon>
        <taxon>Carangaria</taxon>
        <taxon>Pleuronectiformes</taxon>
        <taxon>Pleuronectoidei</taxon>
        <taxon>Pleuronectidae</taxon>
        <taxon>Pleuronectes</taxon>
    </lineage>
</organism>
<evidence type="ECO:0000313" key="1">
    <source>
        <dbReference type="EMBL" id="CAB1449176.1"/>
    </source>
</evidence>
<dbReference type="AlphaFoldDB" id="A0A9N7Z3Z1"/>
<protein>
    <submittedName>
        <fullName evidence="1">Uncharacterized protein</fullName>
    </submittedName>
</protein>
<comment type="caution">
    <text evidence="1">The sequence shown here is derived from an EMBL/GenBank/DDBJ whole genome shotgun (WGS) entry which is preliminary data.</text>
</comment>
<dbReference type="EMBL" id="CADEAL010004004">
    <property type="protein sequence ID" value="CAB1449176.1"/>
    <property type="molecule type" value="Genomic_DNA"/>
</dbReference>
<accession>A0A9N7Z3Z1</accession>
<dbReference type="Proteomes" id="UP001153269">
    <property type="component" value="Unassembled WGS sequence"/>
</dbReference>